<comment type="caution">
    <text evidence="4">The sequence shown here is derived from an EMBL/GenBank/DDBJ whole genome shotgun (WGS) entry which is preliminary data.</text>
</comment>
<gene>
    <name evidence="4" type="ORF">E3J62_09125</name>
</gene>
<dbReference type="CDD" id="cd00156">
    <property type="entry name" value="REC"/>
    <property type="match status" value="1"/>
</dbReference>
<dbReference type="Pfam" id="PF00072">
    <property type="entry name" value="Response_reg"/>
    <property type="match status" value="1"/>
</dbReference>
<protein>
    <submittedName>
        <fullName evidence="4">Response regulator</fullName>
    </submittedName>
</protein>
<feature type="domain" description="Response regulatory" evidence="3">
    <location>
        <begin position="84"/>
        <end position="193"/>
    </location>
</feature>
<dbReference type="SMART" id="SM00448">
    <property type="entry name" value="REC"/>
    <property type="match status" value="1"/>
</dbReference>
<dbReference type="AlphaFoldDB" id="A0A523UR31"/>
<dbReference type="PROSITE" id="PS50110">
    <property type="entry name" value="RESPONSE_REGULATORY"/>
    <property type="match status" value="1"/>
</dbReference>
<accession>A0A523UR31</accession>
<sequence>MQENDFMCARCGLECPRKIAGQFLAKRAIRQECLKYTSYKAKYHIDLATTNSSYAGDSNAQAQFLPSVGSEFGGRKWRNTVAINVLVVDDEEDLRGLLVDALCGNGYCASSAKDGREALEMLRFLAYDMVVLDFHMPGMDGLKLMSHIKCLYPETLTILMTAEALPELALEARRRGAFDVIFKPFKYTQLLSV</sequence>
<dbReference type="GO" id="GO:0000160">
    <property type="term" value="P:phosphorelay signal transduction system"/>
    <property type="evidence" value="ECO:0007669"/>
    <property type="project" value="InterPro"/>
</dbReference>
<evidence type="ECO:0000313" key="4">
    <source>
        <dbReference type="EMBL" id="TET44879.1"/>
    </source>
</evidence>
<reference evidence="4 5" key="1">
    <citation type="submission" date="2019-03" db="EMBL/GenBank/DDBJ databases">
        <title>Metabolic potential of uncultured bacteria and archaea associated with petroleum seepage in deep-sea sediments.</title>
        <authorList>
            <person name="Dong X."/>
            <person name="Hubert C."/>
        </authorList>
    </citation>
    <scope>NUCLEOTIDE SEQUENCE [LARGE SCALE GENOMIC DNA]</scope>
    <source>
        <strain evidence="4">E44_bin18</strain>
    </source>
</reference>
<keyword evidence="1 2" id="KW-0597">Phosphoprotein</keyword>
<evidence type="ECO:0000256" key="2">
    <source>
        <dbReference type="PROSITE-ProRule" id="PRU00169"/>
    </source>
</evidence>
<dbReference type="EMBL" id="SOJN01000106">
    <property type="protein sequence ID" value="TET44879.1"/>
    <property type="molecule type" value="Genomic_DNA"/>
</dbReference>
<feature type="non-terminal residue" evidence="4">
    <location>
        <position position="193"/>
    </location>
</feature>
<dbReference type="Proteomes" id="UP000315525">
    <property type="component" value="Unassembled WGS sequence"/>
</dbReference>
<dbReference type="PANTHER" id="PTHR44591">
    <property type="entry name" value="STRESS RESPONSE REGULATOR PROTEIN 1"/>
    <property type="match status" value="1"/>
</dbReference>
<evidence type="ECO:0000313" key="5">
    <source>
        <dbReference type="Proteomes" id="UP000315525"/>
    </source>
</evidence>
<evidence type="ECO:0000259" key="3">
    <source>
        <dbReference type="PROSITE" id="PS50110"/>
    </source>
</evidence>
<organism evidence="4 5">
    <name type="scientific">candidate division TA06 bacterium</name>
    <dbReference type="NCBI Taxonomy" id="2250710"/>
    <lineage>
        <taxon>Bacteria</taxon>
        <taxon>Bacteria division TA06</taxon>
    </lineage>
</organism>
<proteinExistence type="predicted"/>
<dbReference type="SUPFAM" id="SSF52172">
    <property type="entry name" value="CheY-like"/>
    <property type="match status" value="1"/>
</dbReference>
<feature type="modified residue" description="4-aspartylphosphate" evidence="2">
    <location>
        <position position="133"/>
    </location>
</feature>
<name>A0A523UR31_UNCT6</name>
<evidence type="ECO:0000256" key="1">
    <source>
        <dbReference type="ARBA" id="ARBA00022553"/>
    </source>
</evidence>
<dbReference type="Gene3D" id="3.40.50.2300">
    <property type="match status" value="1"/>
</dbReference>
<dbReference type="InterPro" id="IPR011006">
    <property type="entry name" value="CheY-like_superfamily"/>
</dbReference>
<dbReference type="PANTHER" id="PTHR44591:SF3">
    <property type="entry name" value="RESPONSE REGULATORY DOMAIN-CONTAINING PROTEIN"/>
    <property type="match status" value="1"/>
</dbReference>
<dbReference type="InterPro" id="IPR001789">
    <property type="entry name" value="Sig_transdc_resp-reg_receiver"/>
</dbReference>
<dbReference type="InterPro" id="IPR050595">
    <property type="entry name" value="Bact_response_regulator"/>
</dbReference>